<feature type="transmembrane region" description="Helical" evidence="1">
    <location>
        <begin position="126"/>
        <end position="145"/>
    </location>
</feature>
<evidence type="ECO:0000256" key="1">
    <source>
        <dbReference type="SAM" id="Phobius"/>
    </source>
</evidence>
<dbReference type="EMBL" id="WOWK01000146">
    <property type="protein sequence ID" value="KAF0316849.1"/>
    <property type="molecule type" value="Genomic_DNA"/>
</dbReference>
<evidence type="ECO:0000313" key="2">
    <source>
        <dbReference type="EMBL" id="KAF0316849.1"/>
    </source>
</evidence>
<accession>A0A8H3VXN5</accession>
<keyword evidence="3" id="KW-1185">Reference proteome</keyword>
<organism evidence="2 3">
    <name type="scientific">Colletotrichum asianum</name>
    <dbReference type="NCBI Taxonomy" id="702518"/>
    <lineage>
        <taxon>Eukaryota</taxon>
        <taxon>Fungi</taxon>
        <taxon>Dikarya</taxon>
        <taxon>Ascomycota</taxon>
        <taxon>Pezizomycotina</taxon>
        <taxon>Sordariomycetes</taxon>
        <taxon>Hypocreomycetidae</taxon>
        <taxon>Glomerellales</taxon>
        <taxon>Glomerellaceae</taxon>
        <taxon>Colletotrichum</taxon>
        <taxon>Colletotrichum gloeosporioides species complex</taxon>
    </lineage>
</organism>
<keyword evidence="1" id="KW-0472">Membrane</keyword>
<name>A0A8H3VXN5_9PEZI</name>
<keyword evidence="1" id="KW-1133">Transmembrane helix</keyword>
<gene>
    <name evidence="2" type="ORF">GQ607_015923</name>
</gene>
<reference evidence="2 3" key="1">
    <citation type="submission" date="2019-12" db="EMBL/GenBank/DDBJ databases">
        <title>A genome sequence resource for the geographically widespread anthracnose pathogen Colletotrichum asianum.</title>
        <authorList>
            <person name="Meng Y."/>
        </authorList>
    </citation>
    <scope>NUCLEOTIDE SEQUENCE [LARGE SCALE GENOMIC DNA]</scope>
    <source>
        <strain evidence="2 3">ICMP 18580</strain>
    </source>
</reference>
<evidence type="ECO:0000313" key="3">
    <source>
        <dbReference type="Proteomes" id="UP000434172"/>
    </source>
</evidence>
<sequence>MWRTAEEKKQWLRAILNGLEDVRNFIELPYALPAEKLRLAWVPIRCDLIKLIVHTCSYQGNESRSEMRHFRNVADLDAFILGEDPFWGSHLKAIVEELDIFVQSQLHGAFIDHPNNTVADTGAGSWFFRTVYVPLITCFLMFWAARHSPQPVILSVSLFGAGAAFAVIALGIQAQRRLS</sequence>
<proteinExistence type="predicted"/>
<protein>
    <submittedName>
        <fullName evidence="2">Uncharacterized protein</fullName>
    </submittedName>
</protein>
<keyword evidence="1" id="KW-0812">Transmembrane</keyword>
<dbReference type="AlphaFoldDB" id="A0A8H3VXN5"/>
<comment type="caution">
    <text evidence="2">The sequence shown here is derived from an EMBL/GenBank/DDBJ whole genome shotgun (WGS) entry which is preliminary data.</text>
</comment>
<dbReference type="Proteomes" id="UP000434172">
    <property type="component" value="Unassembled WGS sequence"/>
</dbReference>
<feature type="transmembrane region" description="Helical" evidence="1">
    <location>
        <begin position="151"/>
        <end position="172"/>
    </location>
</feature>